<accession>A0ABQ3WUM8</accession>
<keyword evidence="3 4" id="KW-0067">ATP-binding</keyword>
<reference evidence="6" key="1">
    <citation type="submission" date="2021-01" db="EMBL/GenBank/DDBJ databases">
        <title>Whole genome shotgun sequence of Actinoplanes capillaceus NBRC 16408.</title>
        <authorList>
            <person name="Komaki H."/>
            <person name="Tamura T."/>
        </authorList>
    </citation>
    <scope>NUCLEOTIDE SEQUENCE [LARGE SCALE GENOMIC DNA]</scope>
    <source>
        <strain evidence="6">NBRC 16408</strain>
    </source>
</reference>
<comment type="caution">
    <text evidence="6">The sequence shown here is derived from an EMBL/GenBank/DDBJ whole genome shotgun (WGS) entry which is preliminary data.</text>
</comment>
<feature type="domain" description="ATP-grasp" evidence="5">
    <location>
        <begin position="105"/>
        <end position="305"/>
    </location>
</feature>
<name>A0ABQ3WUM8_9ACTN</name>
<keyword evidence="2 4" id="KW-0547">Nucleotide-binding</keyword>
<dbReference type="PANTHER" id="PTHR43585">
    <property type="entry name" value="FUMIPYRROLE BIOSYNTHESIS PROTEIN C"/>
    <property type="match status" value="1"/>
</dbReference>
<sequence length="434" mass="47865">MLLMAKEAKQRGMRIVVVNHTPLQTVGPYAVPDGIVDEFIHVESWADEAAVQAIVRDVHDRHEVAGTYAGAEPTLPYDAMLRELAGLPHNDPGQVRRILDKRWVRRQLFDNGLSELRSASLAEAMSWDSWPFRGRAVMKPANGTGSALCFLVGTLDELHEAVARAGQVTIANPFMREYIQGAGDFVVEAEAHGELLSVESVVVRGEVRSIGLMGRYVLASDPVVEAGFQFPYPHPRLPEIFAKAKQVHECLGFRHGATQIEMMVPESGPIELIDFNPRLAGTASIVLFSQAYDTRYEQVLTDIGCGQQPDLSFLAATRRFAGEMLLLPPPDATRFDSIEFAEGTFCHRLPKAPGTELSGRADQLDSVGMFVITAETAPELHEAALRARRDTRVNGRPLGDNVNNALAWSPYIGIDLPDRRQEASQCFSLWEGVR</sequence>
<dbReference type="InterPro" id="IPR041472">
    <property type="entry name" value="BL00235/CARNS1_N"/>
</dbReference>
<keyword evidence="1" id="KW-0436">Ligase</keyword>
<dbReference type="Pfam" id="PF13535">
    <property type="entry name" value="ATP-grasp_4"/>
    <property type="match status" value="1"/>
</dbReference>
<protein>
    <recommendedName>
        <fullName evidence="5">ATP-grasp domain-containing protein</fullName>
    </recommendedName>
</protein>
<dbReference type="Gene3D" id="3.40.50.20">
    <property type="match status" value="1"/>
</dbReference>
<gene>
    <name evidence="6" type="ORF">Aca07nite_72800</name>
</gene>
<dbReference type="Gene3D" id="3.30.470.20">
    <property type="entry name" value="ATP-grasp fold, B domain"/>
    <property type="match status" value="1"/>
</dbReference>
<dbReference type="Pfam" id="PF18130">
    <property type="entry name" value="ATPgrasp_N"/>
    <property type="match status" value="1"/>
</dbReference>
<evidence type="ECO:0000259" key="5">
    <source>
        <dbReference type="PROSITE" id="PS50975"/>
    </source>
</evidence>
<evidence type="ECO:0000313" key="6">
    <source>
        <dbReference type="EMBL" id="GID50005.1"/>
    </source>
</evidence>
<organism evidence="6">
    <name type="scientific">Actinoplanes campanulatus</name>
    <dbReference type="NCBI Taxonomy" id="113559"/>
    <lineage>
        <taxon>Bacteria</taxon>
        <taxon>Bacillati</taxon>
        <taxon>Actinomycetota</taxon>
        <taxon>Actinomycetes</taxon>
        <taxon>Micromonosporales</taxon>
        <taxon>Micromonosporaceae</taxon>
        <taxon>Actinoplanes</taxon>
    </lineage>
</organism>
<dbReference type="EMBL" id="BOMF01000138">
    <property type="protein sequence ID" value="GID50005.1"/>
    <property type="molecule type" value="Genomic_DNA"/>
</dbReference>
<evidence type="ECO:0000256" key="1">
    <source>
        <dbReference type="ARBA" id="ARBA00022598"/>
    </source>
</evidence>
<dbReference type="PANTHER" id="PTHR43585:SF2">
    <property type="entry name" value="ATP-GRASP ENZYME FSQD"/>
    <property type="match status" value="1"/>
</dbReference>
<proteinExistence type="predicted"/>
<evidence type="ECO:0000256" key="2">
    <source>
        <dbReference type="ARBA" id="ARBA00022741"/>
    </source>
</evidence>
<evidence type="ECO:0000256" key="3">
    <source>
        <dbReference type="ARBA" id="ARBA00022840"/>
    </source>
</evidence>
<dbReference type="PROSITE" id="PS50975">
    <property type="entry name" value="ATP_GRASP"/>
    <property type="match status" value="1"/>
</dbReference>
<dbReference type="InterPro" id="IPR052032">
    <property type="entry name" value="ATP-dep_AA_Ligase"/>
</dbReference>
<dbReference type="SUPFAM" id="SSF56059">
    <property type="entry name" value="Glutathione synthetase ATP-binding domain-like"/>
    <property type="match status" value="1"/>
</dbReference>
<evidence type="ECO:0000256" key="4">
    <source>
        <dbReference type="PROSITE-ProRule" id="PRU00409"/>
    </source>
</evidence>
<dbReference type="InterPro" id="IPR011761">
    <property type="entry name" value="ATP-grasp"/>
</dbReference>